<dbReference type="EMBL" id="MTYJ01000029">
    <property type="protein sequence ID" value="OQV20612.1"/>
    <property type="molecule type" value="Genomic_DNA"/>
</dbReference>
<name>A0A1W0WZV9_HYPEX</name>
<evidence type="ECO:0000313" key="6">
    <source>
        <dbReference type="Proteomes" id="UP000192578"/>
    </source>
</evidence>
<dbReference type="InterPro" id="IPR013126">
    <property type="entry name" value="Hsp_70_fam"/>
</dbReference>
<dbReference type="InterPro" id="IPR043129">
    <property type="entry name" value="ATPase_NBD"/>
</dbReference>
<dbReference type="SUPFAM" id="SSF100920">
    <property type="entry name" value="Heat shock protein 70kD (HSP70), peptide-binding domain"/>
    <property type="match status" value="1"/>
</dbReference>
<keyword evidence="5" id="KW-0346">Stress response</keyword>
<sequence>MKNNDDIVLGIDLGTTNSCIAACYSDGQVVVIPSEDGVKTMSSCVFFDDGVQQVGVRASAKEHPENVIYEMKRLLGRDFEDAEVQVHCRRWPFKVINERDGMKVAVRQANVVGKFSPIEIGAIILTELHRRAVAFLKQPIKRTVICVPANFSVRQKNATKAAATLAGLEVLATVHEPTAAAVGYNAIDEAVPTGATFMAFDFGGGTLDVSVVERRADNVFKVLASAGDTSLGGADFDGRLMDHFIEVFRQKHQVDLREKDYSIGRAELLEACEKAKRLLSAEKLTQTKVVVPAIADDIALSEVLTRVNFNELCADLFERILKPVEKVLEYAGLSRNKMAFVMLIGSSSRMLKVQELLRTYFGPTVPVKMDHRPDETIAVGAAHYARNIVDGKEPIIDMTSATLGIRLKGGIMAPVIPRGTDVPVCRTKRYKTSFAGATAATISIYQGESEWVTENQFLADLKLDDISLTSESATEIEVVFAYDRFGMLKVTARDPQNNTQRELEVHM</sequence>
<evidence type="ECO:0000256" key="2">
    <source>
        <dbReference type="ARBA" id="ARBA00022741"/>
    </source>
</evidence>
<accession>A0A1W0WZV9</accession>
<dbReference type="Gene3D" id="3.30.30.30">
    <property type="match status" value="1"/>
</dbReference>
<dbReference type="Gene3D" id="3.90.640.10">
    <property type="entry name" value="Actin, Chain A, domain 4"/>
    <property type="match status" value="1"/>
</dbReference>
<evidence type="ECO:0000313" key="5">
    <source>
        <dbReference type="EMBL" id="OQV20612.1"/>
    </source>
</evidence>
<keyword evidence="3 4" id="KW-0067">ATP-binding</keyword>
<reference evidence="6" key="1">
    <citation type="submission" date="2017-01" db="EMBL/GenBank/DDBJ databases">
        <title>Comparative genomics of anhydrobiosis in the tardigrade Hypsibius dujardini.</title>
        <authorList>
            <person name="Yoshida Y."/>
            <person name="Koutsovoulos G."/>
            <person name="Laetsch D."/>
            <person name="Stevens L."/>
            <person name="Kumar S."/>
            <person name="Horikawa D."/>
            <person name="Ishino K."/>
            <person name="Komine S."/>
            <person name="Tomita M."/>
            <person name="Blaxter M."/>
            <person name="Arakawa K."/>
        </authorList>
    </citation>
    <scope>NUCLEOTIDE SEQUENCE [LARGE SCALE GENOMIC DNA]</scope>
    <source>
        <strain evidence="6">Z151</strain>
    </source>
</reference>
<protein>
    <submittedName>
        <fullName evidence="5">Heat shock 70 kDa protein 1-like</fullName>
    </submittedName>
</protein>
<proteinExistence type="inferred from homology"/>
<keyword evidence="6" id="KW-1185">Reference proteome</keyword>
<dbReference type="FunFam" id="3.30.30.30:FF:000005">
    <property type="entry name" value="Heat shock protein ssb1"/>
    <property type="match status" value="1"/>
</dbReference>
<dbReference type="GO" id="GO:0140662">
    <property type="term" value="F:ATP-dependent protein folding chaperone"/>
    <property type="evidence" value="ECO:0007669"/>
    <property type="project" value="InterPro"/>
</dbReference>
<comment type="similarity">
    <text evidence="1 4">Belongs to the heat shock protein 70 family.</text>
</comment>
<dbReference type="PROSITE" id="PS00297">
    <property type="entry name" value="HSP70_1"/>
    <property type="match status" value="1"/>
</dbReference>
<comment type="caution">
    <text evidence="5">The sequence shown here is derived from an EMBL/GenBank/DDBJ whole genome shotgun (WGS) entry which is preliminary data.</text>
</comment>
<dbReference type="Proteomes" id="UP000192578">
    <property type="component" value="Unassembled WGS sequence"/>
</dbReference>
<evidence type="ECO:0000256" key="4">
    <source>
        <dbReference type="RuleBase" id="RU003322"/>
    </source>
</evidence>
<organism evidence="5 6">
    <name type="scientific">Hypsibius exemplaris</name>
    <name type="common">Freshwater tardigrade</name>
    <dbReference type="NCBI Taxonomy" id="2072580"/>
    <lineage>
        <taxon>Eukaryota</taxon>
        <taxon>Metazoa</taxon>
        <taxon>Ecdysozoa</taxon>
        <taxon>Tardigrada</taxon>
        <taxon>Eutardigrada</taxon>
        <taxon>Parachela</taxon>
        <taxon>Hypsibioidea</taxon>
        <taxon>Hypsibiidae</taxon>
        <taxon>Hypsibius</taxon>
    </lineage>
</organism>
<dbReference type="Gene3D" id="2.60.34.10">
    <property type="entry name" value="Substrate Binding Domain Of DNAk, Chain A, domain 1"/>
    <property type="match status" value="1"/>
</dbReference>
<dbReference type="FunFam" id="3.90.640.10:FF:000003">
    <property type="entry name" value="Molecular chaperone DnaK"/>
    <property type="match status" value="1"/>
</dbReference>
<keyword evidence="2 4" id="KW-0547">Nucleotide-binding</keyword>
<dbReference type="GO" id="GO:0005524">
    <property type="term" value="F:ATP binding"/>
    <property type="evidence" value="ECO:0007669"/>
    <property type="project" value="UniProtKB-KW"/>
</dbReference>
<dbReference type="Pfam" id="PF00012">
    <property type="entry name" value="HSP70"/>
    <property type="match status" value="1"/>
</dbReference>
<dbReference type="PANTHER" id="PTHR19375">
    <property type="entry name" value="HEAT SHOCK PROTEIN 70KDA"/>
    <property type="match status" value="1"/>
</dbReference>
<gene>
    <name evidence="5" type="ORF">BV898_05431</name>
</gene>
<dbReference type="AlphaFoldDB" id="A0A1W0WZV9"/>
<dbReference type="InterPro" id="IPR029047">
    <property type="entry name" value="HSP70_peptide-bd_sf"/>
</dbReference>
<dbReference type="Gene3D" id="3.30.420.40">
    <property type="match status" value="2"/>
</dbReference>
<evidence type="ECO:0000256" key="3">
    <source>
        <dbReference type="ARBA" id="ARBA00022840"/>
    </source>
</evidence>
<dbReference type="SUPFAM" id="SSF53067">
    <property type="entry name" value="Actin-like ATPase domain"/>
    <property type="match status" value="2"/>
</dbReference>
<evidence type="ECO:0000256" key="1">
    <source>
        <dbReference type="ARBA" id="ARBA00007381"/>
    </source>
</evidence>
<dbReference type="PRINTS" id="PR00301">
    <property type="entry name" value="HEATSHOCK70"/>
</dbReference>
<dbReference type="OrthoDB" id="2401965at2759"/>
<dbReference type="InterPro" id="IPR018181">
    <property type="entry name" value="Heat_shock_70_CS"/>
</dbReference>